<dbReference type="CDD" id="cd00093">
    <property type="entry name" value="HTH_XRE"/>
    <property type="match status" value="1"/>
</dbReference>
<dbReference type="InterPro" id="IPR001387">
    <property type="entry name" value="Cro/C1-type_HTH"/>
</dbReference>
<evidence type="ECO:0000313" key="2">
    <source>
        <dbReference type="EMBL" id="MBO0356219.1"/>
    </source>
</evidence>
<dbReference type="Pfam" id="PF01381">
    <property type="entry name" value="HTH_3"/>
    <property type="match status" value="1"/>
</dbReference>
<dbReference type="PROSITE" id="PS50943">
    <property type="entry name" value="HTH_CROC1"/>
    <property type="match status" value="1"/>
</dbReference>
<dbReference type="InterPro" id="IPR010982">
    <property type="entry name" value="Lambda_DNA-bd_dom_sf"/>
</dbReference>
<dbReference type="Proteomes" id="UP000664044">
    <property type="component" value="Unassembled WGS sequence"/>
</dbReference>
<name>A0ABS3G9X0_9FLAO</name>
<organism evidence="2 3">
    <name type="scientific">Flagellimonas aurea</name>
    <dbReference type="NCBI Taxonomy" id="2915619"/>
    <lineage>
        <taxon>Bacteria</taxon>
        <taxon>Pseudomonadati</taxon>
        <taxon>Bacteroidota</taxon>
        <taxon>Flavobacteriia</taxon>
        <taxon>Flavobacteriales</taxon>
        <taxon>Flavobacteriaceae</taxon>
        <taxon>Flagellimonas</taxon>
    </lineage>
</organism>
<dbReference type="EMBL" id="JAFLNL010000019">
    <property type="protein sequence ID" value="MBO0356219.1"/>
    <property type="molecule type" value="Genomic_DNA"/>
</dbReference>
<evidence type="ECO:0000313" key="3">
    <source>
        <dbReference type="Proteomes" id="UP000664044"/>
    </source>
</evidence>
<reference evidence="2 3" key="1">
    <citation type="submission" date="2021-03" db="EMBL/GenBank/DDBJ databases">
        <title>Muricauda lutimaris sp. nov. and Muricauda ruestringensis sp. nov, two marine members of the Flavobacteriaceae isolated from deep sea sediments of Western Pacific.</title>
        <authorList>
            <person name="Zhao S."/>
            <person name="Liu R."/>
        </authorList>
    </citation>
    <scope>NUCLEOTIDE SEQUENCE [LARGE SCALE GENOMIC DNA]</scope>
    <source>
        <strain evidence="2 3">BC31-1-A7</strain>
    </source>
</reference>
<evidence type="ECO:0000259" key="1">
    <source>
        <dbReference type="PROSITE" id="PS50943"/>
    </source>
</evidence>
<dbReference type="RefSeq" id="WP_207036931.1">
    <property type="nucleotide sequence ID" value="NZ_JAFLNL010000019.1"/>
</dbReference>
<sequence>MRKKFNRLKLVLVEKEKSNKWLAEKLKKSETTVSNWCTNSRQPSIETLISIAEVLDVEVDKLLITKNN</sequence>
<dbReference type="SUPFAM" id="SSF47413">
    <property type="entry name" value="lambda repressor-like DNA-binding domains"/>
    <property type="match status" value="1"/>
</dbReference>
<dbReference type="Gene3D" id="1.10.260.40">
    <property type="entry name" value="lambda repressor-like DNA-binding domains"/>
    <property type="match status" value="1"/>
</dbReference>
<comment type="caution">
    <text evidence="2">The sequence shown here is derived from an EMBL/GenBank/DDBJ whole genome shotgun (WGS) entry which is preliminary data.</text>
</comment>
<accession>A0ABS3G9X0</accession>
<gene>
    <name evidence="2" type="ORF">J0656_19535</name>
</gene>
<protein>
    <submittedName>
        <fullName evidence="2">Helix-turn-helix transcriptional regulator</fullName>
    </submittedName>
</protein>
<keyword evidence="3" id="KW-1185">Reference proteome</keyword>
<dbReference type="SMART" id="SM00530">
    <property type="entry name" value="HTH_XRE"/>
    <property type="match status" value="1"/>
</dbReference>
<feature type="domain" description="HTH cro/C1-type" evidence="1">
    <location>
        <begin position="22"/>
        <end position="62"/>
    </location>
</feature>
<proteinExistence type="predicted"/>